<comment type="caution">
    <text evidence="1">The sequence shown here is derived from an EMBL/GenBank/DDBJ whole genome shotgun (WGS) entry which is preliminary data.</text>
</comment>
<dbReference type="AlphaFoldDB" id="A0A0F8YAL1"/>
<evidence type="ECO:0000313" key="1">
    <source>
        <dbReference type="EMBL" id="KKK51144.1"/>
    </source>
</evidence>
<dbReference type="EMBL" id="LAZR01067660">
    <property type="protein sequence ID" value="KKK51144.1"/>
    <property type="molecule type" value="Genomic_DNA"/>
</dbReference>
<gene>
    <name evidence="1" type="ORF">LCGC14_3117920</name>
</gene>
<protein>
    <submittedName>
        <fullName evidence="1">Uncharacterized protein</fullName>
    </submittedName>
</protein>
<proteinExistence type="predicted"/>
<sequence>MTDTTEPISRTPDEIIARIHELTADKSSDFFGVEKSRLLEALPFDLAQQFLEDDAPHTAETWESDTRIKDHAAIKAQILGYLPFAWTKANGSRGLSANRSMSHFKGLLWLLGPSQDELREWIGTPEHYEFYGKPALVKVSEFVGFDWPEEDNDEWR</sequence>
<organism evidence="1">
    <name type="scientific">marine sediment metagenome</name>
    <dbReference type="NCBI Taxonomy" id="412755"/>
    <lineage>
        <taxon>unclassified sequences</taxon>
        <taxon>metagenomes</taxon>
        <taxon>ecological metagenomes</taxon>
    </lineage>
</organism>
<reference evidence="1" key="1">
    <citation type="journal article" date="2015" name="Nature">
        <title>Complex archaea that bridge the gap between prokaryotes and eukaryotes.</title>
        <authorList>
            <person name="Spang A."/>
            <person name="Saw J.H."/>
            <person name="Jorgensen S.L."/>
            <person name="Zaremba-Niedzwiedzka K."/>
            <person name="Martijn J."/>
            <person name="Lind A.E."/>
            <person name="van Eijk R."/>
            <person name="Schleper C."/>
            <person name="Guy L."/>
            <person name="Ettema T.J."/>
        </authorList>
    </citation>
    <scope>NUCLEOTIDE SEQUENCE</scope>
</reference>
<feature type="non-terminal residue" evidence="1">
    <location>
        <position position="156"/>
    </location>
</feature>
<accession>A0A0F8YAL1</accession>
<name>A0A0F8YAL1_9ZZZZ</name>